<evidence type="ECO:0000313" key="3">
    <source>
        <dbReference type="Proteomes" id="UP001165302"/>
    </source>
</evidence>
<feature type="region of interest" description="Disordered" evidence="1">
    <location>
        <begin position="46"/>
        <end position="65"/>
    </location>
</feature>
<feature type="compositionally biased region" description="Polar residues" evidence="1">
    <location>
        <begin position="48"/>
        <end position="59"/>
    </location>
</feature>
<evidence type="ECO:0000256" key="1">
    <source>
        <dbReference type="SAM" id="MobiDB-lite"/>
    </source>
</evidence>
<keyword evidence="3" id="KW-1185">Reference proteome</keyword>
<reference evidence="2" key="1">
    <citation type="submission" date="2020-10" db="EMBL/GenBank/DDBJ databases">
        <authorList>
            <person name="Lu T."/>
            <person name="Wang Q."/>
            <person name="Han X."/>
        </authorList>
    </citation>
    <scope>NUCLEOTIDE SEQUENCE</scope>
    <source>
        <strain evidence="2">WQ 366</strain>
    </source>
</reference>
<protein>
    <submittedName>
        <fullName evidence="2">Uncharacterized protein</fullName>
    </submittedName>
</protein>
<evidence type="ECO:0000313" key="2">
    <source>
        <dbReference type="EMBL" id="MCA5006830.1"/>
    </source>
</evidence>
<dbReference type="Proteomes" id="UP001165302">
    <property type="component" value="Unassembled WGS sequence"/>
</dbReference>
<dbReference type="RefSeq" id="WP_225555181.1">
    <property type="nucleotide sequence ID" value="NZ_JADEYP010000055.1"/>
</dbReference>
<sequence>MNRKEKKKYSKPIIILENIILEDCIANASKAQLDFLSPAATMEEWTDFNHNPSQGTNPWVSEKEI</sequence>
<name>A0ABS7Z9J9_9SPHI</name>
<comment type="caution">
    <text evidence="2">The sequence shown here is derived from an EMBL/GenBank/DDBJ whole genome shotgun (WGS) entry which is preliminary data.</text>
</comment>
<proteinExistence type="predicted"/>
<accession>A0ABS7Z9J9</accession>
<dbReference type="EMBL" id="JADEYP010000055">
    <property type="protein sequence ID" value="MCA5006830.1"/>
    <property type="molecule type" value="Genomic_DNA"/>
</dbReference>
<organism evidence="2 3">
    <name type="scientific">Sphingobacterium bovistauri</name>
    <dbReference type="NCBI Taxonomy" id="2781959"/>
    <lineage>
        <taxon>Bacteria</taxon>
        <taxon>Pseudomonadati</taxon>
        <taxon>Bacteroidota</taxon>
        <taxon>Sphingobacteriia</taxon>
        <taxon>Sphingobacteriales</taxon>
        <taxon>Sphingobacteriaceae</taxon>
        <taxon>Sphingobacterium</taxon>
    </lineage>
</organism>
<gene>
    <name evidence="2" type="ORF">IPZ78_16980</name>
</gene>